<dbReference type="Gene3D" id="1.10.10.10">
    <property type="entry name" value="Winged helix-like DNA-binding domain superfamily/Winged helix DNA-binding domain"/>
    <property type="match status" value="1"/>
</dbReference>
<evidence type="ECO:0000256" key="2">
    <source>
        <dbReference type="ARBA" id="ARBA00022898"/>
    </source>
</evidence>
<dbReference type="EMBL" id="BAAANY010000008">
    <property type="protein sequence ID" value="GAA1671789.1"/>
    <property type="molecule type" value="Genomic_DNA"/>
</dbReference>
<keyword evidence="8" id="KW-1185">Reference proteome</keyword>
<sequence>MDLALDLAGPGPLHQRIAAALRDAIARGRLRPGERLPATRTLAADLGCSRWAVSMAYEQLVGEGWAEAVVGSGTRVVFGGSARPPDRPSSTVRYDLRPGYPGLSDFPRATWATAVRDAVRAAPATALGQPDPRGATELRETLSAYLGRVKGVRADPDAILVCAGVTHGISLMSGMLAADGASVVAVEDPGWPRIAEAVAAAGLDTVAVPVDEAGVRTNELPATASAAIVGPAHQFPTGVALAAARRDALVEWANGGRWILEDAYNSEHRYDGRPQLAIQGDAPDRVIHLGSVSKTLSPAVRVGWLVAPPAMVDRLADAMRVTGTAPSVVEQLALARLIDSGGYDRHLVRIRRVYRRRRDALVAALAAQLPKAQVCGAAGGLHLLVTFPADLDEDSLVRAAAAAGLLVSGLGRYYRGPQPWPGIVVGYANLGESAFPDAVRILAAAR</sequence>
<protein>
    <submittedName>
        <fullName evidence="7">PLP-dependent aminotransferase family protein</fullName>
    </submittedName>
</protein>
<gene>
    <name evidence="7" type="ORF">GCM10009765_21490</name>
</gene>
<evidence type="ECO:0000259" key="6">
    <source>
        <dbReference type="PROSITE" id="PS50949"/>
    </source>
</evidence>
<reference evidence="8" key="1">
    <citation type="journal article" date="2019" name="Int. J. Syst. Evol. Microbiol.">
        <title>The Global Catalogue of Microorganisms (GCM) 10K type strain sequencing project: providing services to taxonomists for standard genome sequencing and annotation.</title>
        <authorList>
            <consortium name="The Broad Institute Genomics Platform"/>
            <consortium name="The Broad Institute Genome Sequencing Center for Infectious Disease"/>
            <person name="Wu L."/>
            <person name="Ma J."/>
        </authorList>
    </citation>
    <scope>NUCLEOTIDE SEQUENCE [LARGE SCALE GENOMIC DNA]</scope>
    <source>
        <strain evidence="8">JCM 14718</strain>
    </source>
</reference>
<dbReference type="PANTHER" id="PTHR46577:SF1">
    <property type="entry name" value="HTH-TYPE TRANSCRIPTIONAL REGULATORY PROTEIN GABR"/>
    <property type="match status" value="1"/>
</dbReference>
<dbReference type="InterPro" id="IPR000524">
    <property type="entry name" value="Tscrpt_reg_HTH_GntR"/>
</dbReference>
<dbReference type="SUPFAM" id="SSF46785">
    <property type="entry name" value="Winged helix' DNA-binding domain"/>
    <property type="match status" value="1"/>
</dbReference>
<keyword evidence="2" id="KW-0663">Pyridoxal phosphate</keyword>
<dbReference type="GO" id="GO:0008483">
    <property type="term" value="F:transaminase activity"/>
    <property type="evidence" value="ECO:0007669"/>
    <property type="project" value="UniProtKB-KW"/>
</dbReference>
<keyword evidence="5" id="KW-0804">Transcription</keyword>
<comment type="similarity">
    <text evidence="1">In the C-terminal section; belongs to the class-I pyridoxal-phosphate-dependent aminotransferase family.</text>
</comment>
<dbReference type="Gene3D" id="3.40.640.10">
    <property type="entry name" value="Type I PLP-dependent aspartate aminotransferase-like (Major domain)"/>
    <property type="match status" value="1"/>
</dbReference>
<dbReference type="InterPro" id="IPR015421">
    <property type="entry name" value="PyrdxlP-dep_Trfase_major"/>
</dbReference>
<dbReference type="RefSeq" id="WP_344309430.1">
    <property type="nucleotide sequence ID" value="NZ_BAAANY010000008.1"/>
</dbReference>
<dbReference type="PANTHER" id="PTHR46577">
    <property type="entry name" value="HTH-TYPE TRANSCRIPTIONAL REGULATORY PROTEIN GABR"/>
    <property type="match status" value="1"/>
</dbReference>
<dbReference type="SMART" id="SM00345">
    <property type="entry name" value="HTH_GNTR"/>
    <property type="match status" value="1"/>
</dbReference>
<organism evidence="7 8">
    <name type="scientific">Fodinicola feengrottensis</name>
    <dbReference type="NCBI Taxonomy" id="435914"/>
    <lineage>
        <taxon>Bacteria</taxon>
        <taxon>Bacillati</taxon>
        <taxon>Actinomycetota</taxon>
        <taxon>Actinomycetes</taxon>
        <taxon>Mycobacteriales</taxon>
        <taxon>Fodinicola</taxon>
    </lineage>
</organism>
<evidence type="ECO:0000256" key="1">
    <source>
        <dbReference type="ARBA" id="ARBA00005384"/>
    </source>
</evidence>
<evidence type="ECO:0000313" key="7">
    <source>
        <dbReference type="EMBL" id="GAA1671789.1"/>
    </source>
</evidence>
<dbReference type="InterPro" id="IPR036388">
    <property type="entry name" value="WH-like_DNA-bd_sf"/>
</dbReference>
<dbReference type="SUPFAM" id="SSF53383">
    <property type="entry name" value="PLP-dependent transferases"/>
    <property type="match status" value="1"/>
</dbReference>
<dbReference type="CDD" id="cd00609">
    <property type="entry name" value="AAT_like"/>
    <property type="match status" value="1"/>
</dbReference>
<dbReference type="PROSITE" id="PS50949">
    <property type="entry name" value="HTH_GNTR"/>
    <property type="match status" value="1"/>
</dbReference>
<dbReference type="InterPro" id="IPR036390">
    <property type="entry name" value="WH_DNA-bd_sf"/>
</dbReference>
<evidence type="ECO:0000256" key="3">
    <source>
        <dbReference type="ARBA" id="ARBA00023015"/>
    </source>
</evidence>
<dbReference type="Proteomes" id="UP001500618">
    <property type="component" value="Unassembled WGS sequence"/>
</dbReference>
<proteinExistence type="inferred from homology"/>
<dbReference type="InterPro" id="IPR051446">
    <property type="entry name" value="HTH_trans_reg/aminotransferase"/>
</dbReference>
<dbReference type="InterPro" id="IPR004839">
    <property type="entry name" value="Aminotransferase_I/II_large"/>
</dbReference>
<evidence type="ECO:0000256" key="4">
    <source>
        <dbReference type="ARBA" id="ARBA00023125"/>
    </source>
</evidence>
<dbReference type="InterPro" id="IPR015424">
    <property type="entry name" value="PyrdxlP-dep_Trfase"/>
</dbReference>
<keyword evidence="4" id="KW-0238">DNA-binding</keyword>
<keyword evidence="3" id="KW-0805">Transcription regulation</keyword>
<comment type="caution">
    <text evidence="7">The sequence shown here is derived from an EMBL/GenBank/DDBJ whole genome shotgun (WGS) entry which is preliminary data.</text>
</comment>
<accession>A0ABP4SLX8</accession>
<name>A0ABP4SLX8_9ACTN</name>
<dbReference type="Pfam" id="PF00155">
    <property type="entry name" value="Aminotran_1_2"/>
    <property type="match status" value="1"/>
</dbReference>
<feature type="domain" description="HTH gntR-type" evidence="6">
    <location>
        <begin position="11"/>
        <end position="79"/>
    </location>
</feature>
<dbReference type="Pfam" id="PF00392">
    <property type="entry name" value="GntR"/>
    <property type="match status" value="1"/>
</dbReference>
<keyword evidence="7" id="KW-0808">Transferase</keyword>
<dbReference type="CDD" id="cd07377">
    <property type="entry name" value="WHTH_GntR"/>
    <property type="match status" value="1"/>
</dbReference>
<evidence type="ECO:0000313" key="8">
    <source>
        <dbReference type="Proteomes" id="UP001500618"/>
    </source>
</evidence>
<evidence type="ECO:0000256" key="5">
    <source>
        <dbReference type="ARBA" id="ARBA00023163"/>
    </source>
</evidence>
<keyword evidence="7" id="KW-0032">Aminotransferase</keyword>